<keyword evidence="2" id="KW-0812">Transmembrane</keyword>
<gene>
    <name evidence="3" type="ORF">OKIOD_LOCUS8857</name>
</gene>
<feature type="transmembrane region" description="Helical" evidence="2">
    <location>
        <begin position="57"/>
        <end position="79"/>
    </location>
</feature>
<keyword evidence="4" id="KW-1185">Reference proteome</keyword>
<sequence>MFFFPTIHPPLTFPGHTTDTTSTTSLGSTSTTHTFSTVTNGTSTNTIEPDEIFNGKIIAVGIAAPVSVIIVIMLAILIYKRRVRITSFWVDLRRVLVLHCCDNEEERDLELQNRRADEERMILNERRQKKDGRKPTVDSNTQTEQQEDDKEDKKDEWRCPQVSWQEWIDSW</sequence>
<feature type="region of interest" description="Disordered" evidence="1">
    <location>
        <begin position="122"/>
        <end position="158"/>
    </location>
</feature>
<dbReference type="EMBL" id="OU015566">
    <property type="protein sequence ID" value="CAG5101993.1"/>
    <property type="molecule type" value="Genomic_DNA"/>
</dbReference>
<accession>A0ABN7ST24</accession>
<proteinExistence type="predicted"/>
<dbReference type="Proteomes" id="UP001158576">
    <property type="component" value="Chromosome 1"/>
</dbReference>
<keyword evidence="2" id="KW-0472">Membrane</keyword>
<evidence type="ECO:0000256" key="1">
    <source>
        <dbReference type="SAM" id="MobiDB-lite"/>
    </source>
</evidence>
<evidence type="ECO:0000313" key="4">
    <source>
        <dbReference type="Proteomes" id="UP001158576"/>
    </source>
</evidence>
<feature type="compositionally biased region" description="Basic and acidic residues" evidence="1">
    <location>
        <begin position="122"/>
        <end position="136"/>
    </location>
</feature>
<name>A0ABN7ST24_OIKDI</name>
<reference evidence="3 4" key="1">
    <citation type="submission" date="2021-04" db="EMBL/GenBank/DDBJ databases">
        <authorList>
            <person name="Bliznina A."/>
        </authorList>
    </citation>
    <scope>NUCLEOTIDE SEQUENCE [LARGE SCALE GENOMIC DNA]</scope>
</reference>
<organism evidence="3 4">
    <name type="scientific">Oikopleura dioica</name>
    <name type="common">Tunicate</name>
    <dbReference type="NCBI Taxonomy" id="34765"/>
    <lineage>
        <taxon>Eukaryota</taxon>
        <taxon>Metazoa</taxon>
        <taxon>Chordata</taxon>
        <taxon>Tunicata</taxon>
        <taxon>Appendicularia</taxon>
        <taxon>Copelata</taxon>
        <taxon>Oikopleuridae</taxon>
        <taxon>Oikopleura</taxon>
    </lineage>
</organism>
<evidence type="ECO:0000313" key="3">
    <source>
        <dbReference type="EMBL" id="CAG5101993.1"/>
    </source>
</evidence>
<protein>
    <submittedName>
        <fullName evidence="3">Oidioi.mRNA.OKI2018_I69.chr1.g92.t1.cds</fullName>
    </submittedName>
</protein>
<keyword evidence="2" id="KW-1133">Transmembrane helix</keyword>
<evidence type="ECO:0000256" key="2">
    <source>
        <dbReference type="SAM" id="Phobius"/>
    </source>
</evidence>